<evidence type="ECO:0000256" key="6">
    <source>
        <dbReference type="SAM" id="Phobius"/>
    </source>
</evidence>
<feature type="transmembrane region" description="Helical" evidence="6">
    <location>
        <begin position="210"/>
        <end position="230"/>
    </location>
</feature>
<comment type="caution">
    <text evidence="8">The sequence shown here is derived from an EMBL/GenBank/DDBJ whole genome shotgun (WGS) entry which is preliminary data.</text>
</comment>
<dbReference type="EMBL" id="CAUWAG010000018">
    <property type="protein sequence ID" value="CAJ2510909.1"/>
    <property type="molecule type" value="Genomic_DNA"/>
</dbReference>
<evidence type="ECO:0000256" key="5">
    <source>
        <dbReference type="ARBA" id="ARBA00038359"/>
    </source>
</evidence>
<protein>
    <submittedName>
        <fullName evidence="8">Uu.00g065340.m01.CDS01</fullName>
    </submittedName>
</protein>
<gene>
    <name evidence="8" type="ORF">KHLLAP_LOCUS11377</name>
</gene>
<evidence type="ECO:0000256" key="2">
    <source>
        <dbReference type="ARBA" id="ARBA00022692"/>
    </source>
</evidence>
<sequence length="246" mass="27581">MAFLVFQDPLHGAFFVLVLILMPMSIVATGLRFLATKYSGRKPGLEDWFALLALLFYLITSILTETTLAVINGENELRMAVEDPERFAHFRKMIYANTFFYPIQMLLVKLSIMTLYHRIFGVNQAFARWIYAIGLVHIAWIILAVLLQALECLPVEKFRRPFIPGRCLTGVVGAPIEIVNSLVDFALVILAMFMIQSISITKGMKSKLRALFGLGSIIGIIGFVKIGVSYTPNQFCKELLSPVTIA</sequence>
<reference evidence="8" key="1">
    <citation type="submission" date="2023-10" db="EMBL/GenBank/DDBJ databases">
        <authorList>
            <person name="Hackl T."/>
        </authorList>
    </citation>
    <scope>NUCLEOTIDE SEQUENCE</scope>
</reference>
<evidence type="ECO:0000313" key="9">
    <source>
        <dbReference type="Proteomes" id="UP001295740"/>
    </source>
</evidence>
<dbReference type="Pfam" id="PF20684">
    <property type="entry name" value="Fung_rhodopsin"/>
    <property type="match status" value="1"/>
</dbReference>
<comment type="subcellular location">
    <subcellularLocation>
        <location evidence="1">Membrane</location>
        <topology evidence="1">Multi-pass membrane protein</topology>
    </subcellularLocation>
</comment>
<evidence type="ECO:0000313" key="8">
    <source>
        <dbReference type="EMBL" id="CAJ2510909.1"/>
    </source>
</evidence>
<name>A0AAI8YN25_9PEZI</name>
<evidence type="ECO:0000256" key="1">
    <source>
        <dbReference type="ARBA" id="ARBA00004141"/>
    </source>
</evidence>
<dbReference type="InterPro" id="IPR052337">
    <property type="entry name" value="SAT4-like"/>
</dbReference>
<evidence type="ECO:0000256" key="3">
    <source>
        <dbReference type="ARBA" id="ARBA00022989"/>
    </source>
</evidence>
<keyword evidence="9" id="KW-1185">Reference proteome</keyword>
<feature type="domain" description="Rhodopsin" evidence="7">
    <location>
        <begin position="31"/>
        <end position="226"/>
    </location>
</feature>
<feature type="transmembrane region" description="Helical" evidence="6">
    <location>
        <begin position="129"/>
        <end position="150"/>
    </location>
</feature>
<dbReference type="AlphaFoldDB" id="A0AAI8YN25"/>
<comment type="similarity">
    <text evidence="5">Belongs to the SAT4 family.</text>
</comment>
<organism evidence="8 9">
    <name type="scientific">Anthostomella pinea</name>
    <dbReference type="NCBI Taxonomy" id="933095"/>
    <lineage>
        <taxon>Eukaryota</taxon>
        <taxon>Fungi</taxon>
        <taxon>Dikarya</taxon>
        <taxon>Ascomycota</taxon>
        <taxon>Pezizomycotina</taxon>
        <taxon>Sordariomycetes</taxon>
        <taxon>Xylariomycetidae</taxon>
        <taxon>Xylariales</taxon>
        <taxon>Xylariaceae</taxon>
        <taxon>Anthostomella</taxon>
    </lineage>
</organism>
<dbReference type="InterPro" id="IPR049326">
    <property type="entry name" value="Rhodopsin_dom_fungi"/>
</dbReference>
<feature type="transmembrane region" description="Helical" evidence="6">
    <location>
        <begin position="99"/>
        <end position="117"/>
    </location>
</feature>
<feature type="transmembrane region" description="Helical" evidence="6">
    <location>
        <begin position="47"/>
        <end position="71"/>
    </location>
</feature>
<keyword evidence="4 6" id="KW-0472">Membrane</keyword>
<evidence type="ECO:0000256" key="4">
    <source>
        <dbReference type="ARBA" id="ARBA00023136"/>
    </source>
</evidence>
<keyword evidence="3 6" id="KW-1133">Transmembrane helix</keyword>
<dbReference type="PANTHER" id="PTHR33048">
    <property type="entry name" value="PTH11-LIKE INTEGRAL MEMBRANE PROTEIN (AFU_ORTHOLOGUE AFUA_5G11245)"/>
    <property type="match status" value="1"/>
</dbReference>
<accession>A0AAI8YN25</accession>
<keyword evidence="2 6" id="KW-0812">Transmembrane</keyword>
<feature type="transmembrane region" description="Helical" evidence="6">
    <location>
        <begin position="12"/>
        <end position="35"/>
    </location>
</feature>
<dbReference type="Proteomes" id="UP001295740">
    <property type="component" value="Unassembled WGS sequence"/>
</dbReference>
<dbReference type="GO" id="GO:0016020">
    <property type="term" value="C:membrane"/>
    <property type="evidence" value="ECO:0007669"/>
    <property type="project" value="UniProtKB-SubCell"/>
</dbReference>
<proteinExistence type="inferred from homology"/>
<dbReference type="PANTHER" id="PTHR33048:SF47">
    <property type="entry name" value="INTEGRAL MEMBRANE PROTEIN-RELATED"/>
    <property type="match status" value="1"/>
</dbReference>
<evidence type="ECO:0000259" key="7">
    <source>
        <dbReference type="Pfam" id="PF20684"/>
    </source>
</evidence>
<feature type="transmembrane region" description="Helical" evidence="6">
    <location>
        <begin position="178"/>
        <end position="198"/>
    </location>
</feature>